<proteinExistence type="predicted"/>
<name>A0A173G9M8_9CAUD</name>
<dbReference type="RefSeq" id="YP_009290919.1">
    <property type="nucleotide sequence ID" value="NC_031108.1"/>
</dbReference>
<gene>
    <name evidence="2" type="ORF">PFR2_IS2</name>
</gene>
<protein>
    <submittedName>
        <fullName evidence="2">Uncharacterized protein</fullName>
    </submittedName>
</protein>
<feature type="region of interest" description="Disordered" evidence="1">
    <location>
        <begin position="155"/>
        <end position="186"/>
    </location>
</feature>
<evidence type="ECO:0000313" key="2">
    <source>
        <dbReference type="EMBL" id="ANH49935.1"/>
    </source>
</evidence>
<accession>A0A173G9M8</accession>
<sequence length="332" mass="35607">MQRAPRLVERVVPEPTVPVDRELDPAPAPVEGVTGQAHDVEGIHHRDRVRDLLCSGGLEPGEAVHRDHLDRVTEGVVAVGEPGLERRLRPALDHVQQPCWAGAIADRGEVDDHGDVLVATPGVAPDVLIDANDLHALKPRGVVDQQPLAFSQDRVVGGVPRDPESLGDTGDGEVCDHDPFQRPPQPGARELRAWLRRGAGVLAPHVSAVGTAVAAHYNFQHGRSPAQRLVGQPPDHGVTSSAFAAAPSAPLIWFHHAAREDRTIRFKSLSGHAQTEAVESSEGGQVRAAEAGRRGSVGHVEVFRMDGVGTSIVGRPRRLSADRRARPTYTLI</sequence>
<dbReference type="KEGG" id="vg:29067849"/>
<dbReference type="EMBL" id="KU984980">
    <property type="protein sequence ID" value="ANH49935.1"/>
    <property type="molecule type" value="Genomic_DNA"/>
</dbReference>
<dbReference type="GeneID" id="29067849"/>
<evidence type="ECO:0000256" key="1">
    <source>
        <dbReference type="SAM" id="MobiDB-lite"/>
    </source>
</evidence>
<organism evidence="2 3">
    <name type="scientific">Propionibacterium phage PFR2</name>
    <dbReference type="NCBI Taxonomy" id="1838138"/>
    <lineage>
        <taxon>Viruses</taxon>
        <taxon>Duplodnaviria</taxon>
        <taxon>Heunggongvirae</taxon>
        <taxon>Uroviricota</taxon>
        <taxon>Caudoviricetes</taxon>
        <taxon>Pulverervirus</taxon>
        <taxon>Pulverervirus PFR1</taxon>
    </lineage>
</organism>
<reference evidence="2 3" key="1">
    <citation type="submission" date="2016-05" db="EMBL/GenBank/DDBJ databases">
        <title>Dynamic interactions between prophages, induce lysis in Propionibacterium acnes.</title>
        <authorList>
            <person name="Brown T.L."/>
            <person name="Tucci J."/>
            <person name="Dyson Z.A."/>
            <person name="Petrovski S."/>
        </authorList>
    </citation>
    <scope>NUCLEOTIDE SEQUENCE [LARGE SCALE GENOMIC DNA]</scope>
</reference>
<evidence type="ECO:0000313" key="3">
    <source>
        <dbReference type="Proteomes" id="UP000207722"/>
    </source>
</evidence>
<dbReference type="Proteomes" id="UP000207722">
    <property type="component" value="Segment"/>
</dbReference>